<keyword evidence="1" id="KW-0479">Metal-binding</keyword>
<feature type="region of interest" description="Disordered" evidence="5">
    <location>
        <begin position="434"/>
        <end position="464"/>
    </location>
</feature>
<protein>
    <recommendedName>
        <fullName evidence="8">Ribosomal small subunit Rsm22</fullName>
    </recommendedName>
</protein>
<dbReference type="Proteomes" id="UP000671995">
    <property type="component" value="Chromosome"/>
</dbReference>
<dbReference type="GO" id="GO:0008168">
    <property type="term" value="F:methyltransferase activity"/>
    <property type="evidence" value="ECO:0007669"/>
    <property type="project" value="InterPro"/>
</dbReference>
<evidence type="ECO:0000256" key="1">
    <source>
        <dbReference type="ARBA" id="ARBA00022723"/>
    </source>
</evidence>
<dbReference type="RefSeq" id="WP_210117532.1">
    <property type="nucleotide sequence ID" value="NZ_CP054257.1"/>
</dbReference>
<dbReference type="GO" id="GO:0006412">
    <property type="term" value="P:translation"/>
    <property type="evidence" value="ECO:0007669"/>
    <property type="project" value="InterPro"/>
</dbReference>
<evidence type="ECO:0000256" key="4">
    <source>
        <dbReference type="ARBA" id="ARBA00023014"/>
    </source>
</evidence>
<dbReference type="EMBL" id="CP054257">
    <property type="protein sequence ID" value="QTQ10735.1"/>
    <property type="molecule type" value="Genomic_DNA"/>
</dbReference>
<gene>
    <name evidence="6" type="ORF">HRI96_00075</name>
</gene>
<feature type="region of interest" description="Disordered" evidence="5">
    <location>
        <begin position="1"/>
        <end position="35"/>
    </location>
</feature>
<keyword evidence="3" id="KW-0408">Iron</keyword>
<keyword evidence="2" id="KW-0809">Transit peptide</keyword>
<evidence type="ECO:0000256" key="3">
    <source>
        <dbReference type="ARBA" id="ARBA00023004"/>
    </source>
</evidence>
<name>A0A975EY05_9SPIR</name>
<dbReference type="GO" id="GO:0046872">
    <property type="term" value="F:metal ion binding"/>
    <property type="evidence" value="ECO:0007669"/>
    <property type="project" value="UniProtKB-KW"/>
</dbReference>
<organism evidence="6 7">
    <name type="scientific">Treponema parvum</name>
    <dbReference type="NCBI Taxonomy" id="138851"/>
    <lineage>
        <taxon>Bacteria</taxon>
        <taxon>Pseudomonadati</taxon>
        <taxon>Spirochaetota</taxon>
        <taxon>Spirochaetia</taxon>
        <taxon>Spirochaetales</taxon>
        <taxon>Treponemataceae</taxon>
        <taxon>Treponema</taxon>
    </lineage>
</organism>
<dbReference type="AlphaFoldDB" id="A0A975EY05"/>
<evidence type="ECO:0000256" key="5">
    <source>
        <dbReference type="SAM" id="MobiDB-lite"/>
    </source>
</evidence>
<evidence type="ECO:0008006" key="8">
    <source>
        <dbReference type="Google" id="ProtNLM"/>
    </source>
</evidence>
<dbReference type="Pfam" id="PF09243">
    <property type="entry name" value="Rsm22"/>
    <property type="match status" value="1"/>
</dbReference>
<evidence type="ECO:0000313" key="6">
    <source>
        <dbReference type="EMBL" id="QTQ10735.1"/>
    </source>
</evidence>
<dbReference type="GO" id="GO:0051536">
    <property type="term" value="F:iron-sulfur cluster binding"/>
    <property type="evidence" value="ECO:0007669"/>
    <property type="project" value="UniProtKB-KW"/>
</dbReference>
<accession>A0A975EY05</accession>
<sequence length="464" mass="52547">MKRDKAPTTPDGNEKWYDKFSRKKSPDRCKTLKEEKSGKIYKKTLKNKNTENAESVKIPVSGGGNKIRVFVAETAKMFPEENLPPDSKKILTEFLSVIQNIRPLNSRQLAKIPMQIRELSHELTDERPDRRKSYMNETVKLSSYVRYFMWWNLIRLTKLFAGFAPENLCLEDGDVCLDAGSGPLTVVTALWLSRPELRKKKLTWYCLDISQAALTLGEEIFLSIAAKTLPEPDSFPWKIIRLKGEMGLPVKQRASFITCANMLNEMLEYTAPSARSKSDFFAKKFCEDLLNYADEKASVLLIEPGVPQSARLVSAMRKIFIDKGYEPVLPCPHAAVCPMDGRRGQKWCNFAFTTEDSPLPLLKLSADAGLPKDRAVLSFVLVSNRFKKREHDETDILRIVSDPIKLPDTKKGYYACSKQGMLLAVDEGERDINSGDKISTEKLPQKGAYSRDKKTGAGEIFLRK</sequence>
<evidence type="ECO:0000256" key="2">
    <source>
        <dbReference type="ARBA" id="ARBA00022946"/>
    </source>
</evidence>
<proteinExistence type="predicted"/>
<keyword evidence="4" id="KW-0411">Iron-sulfur</keyword>
<evidence type="ECO:0000313" key="7">
    <source>
        <dbReference type="Proteomes" id="UP000671995"/>
    </source>
</evidence>
<reference evidence="6" key="1">
    <citation type="submission" date="2020-05" db="EMBL/GenBank/DDBJ databases">
        <authorList>
            <person name="Zeng H."/>
            <person name="Chan Y.K."/>
            <person name="Watt R.M."/>
        </authorList>
    </citation>
    <scope>NUCLEOTIDE SEQUENCE</scope>
    <source>
        <strain evidence="6">ATCC 700773</strain>
    </source>
</reference>
<reference evidence="6" key="2">
    <citation type="journal article" date="2021" name="Microbiol. Resour. Announc.">
        <title>Complete Genome Sequences of Three Human Oral Treponema parvum Isolates.</title>
        <authorList>
            <person name="Zeng H."/>
            <person name="Watt R.M."/>
        </authorList>
    </citation>
    <scope>NUCLEOTIDE SEQUENCE</scope>
    <source>
        <strain evidence="6">ATCC 700773</strain>
    </source>
</reference>
<dbReference type="InterPro" id="IPR015324">
    <property type="entry name" value="Ribosomal_Rsm22-like"/>
</dbReference>